<evidence type="ECO:0000256" key="1">
    <source>
        <dbReference type="SAM" id="MobiDB-lite"/>
    </source>
</evidence>
<gene>
    <name evidence="2" type="ORF">SAMN05421748_114169</name>
</gene>
<evidence type="ECO:0000313" key="2">
    <source>
        <dbReference type="EMBL" id="SNY53778.1"/>
    </source>
</evidence>
<keyword evidence="3" id="KW-1185">Reference proteome</keyword>
<organism evidence="2 3">
    <name type="scientific">Paractinoplanes atraurantiacus</name>
    <dbReference type="NCBI Taxonomy" id="1036182"/>
    <lineage>
        <taxon>Bacteria</taxon>
        <taxon>Bacillati</taxon>
        <taxon>Actinomycetota</taxon>
        <taxon>Actinomycetes</taxon>
        <taxon>Micromonosporales</taxon>
        <taxon>Micromonosporaceae</taxon>
        <taxon>Paractinoplanes</taxon>
    </lineage>
</organism>
<protein>
    <submittedName>
        <fullName evidence="2">Uncharacterized protein</fullName>
    </submittedName>
</protein>
<reference evidence="2 3" key="1">
    <citation type="submission" date="2017-09" db="EMBL/GenBank/DDBJ databases">
        <authorList>
            <person name="Ehlers B."/>
            <person name="Leendertz F.H."/>
        </authorList>
    </citation>
    <scope>NUCLEOTIDE SEQUENCE [LARGE SCALE GENOMIC DNA]</scope>
    <source>
        <strain evidence="2 3">CGMCC 4.6857</strain>
    </source>
</reference>
<dbReference type="OrthoDB" id="3403257at2"/>
<feature type="region of interest" description="Disordered" evidence="1">
    <location>
        <begin position="1"/>
        <end position="69"/>
    </location>
</feature>
<name>A0A285J0Q9_9ACTN</name>
<evidence type="ECO:0000313" key="3">
    <source>
        <dbReference type="Proteomes" id="UP000219612"/>
    </source>
</evidence>
<dbReference type="RefSeq" id="WP_097323246.1">
    <property type="nucleotide sequence ID" value="NZ_OBDY01000014.1"/>
</dbReference>
<dbReference type="EMBL" id="OBDY01000014">
    <property type="protein sequence ID" value="SNY53778.1"/>
    <property type="molecule type" value="Genomic_DNA"/>
</dbReference>
<dbReference type="Proteomes" id="UP000219612">
    <property type="component" value="Unassembled WGS sequence"/>
</dbReference>
<proteinExistence type="predicted"/>
<sequence length="69" mass="6967">MSDISPETEYAEYAEEAPGSSNYTAGSASPSASSPEDGDRADQEAHGGSMAPGLVDDAGNQIEEPPPAP</sequence>
<dbReference type="AlphaFoldDB" id="A0A285J0Q9"/>
<accession>A0A285J0Q9</accession>